<comment type="similarity">
    <text evidence="1">Belongs to the 'phage' integrase family.</text>
</comment>
<keyword evidence="3 5" id="KW-0238">DNA-binding</keyword>
<dbReference type="RefSeq" id="WP_058264560.1">
    <property type="nucleotide sequence ID" value="NZ_FMYN01000001.1"/>
</dbReference>
<sequence>MMVFYEERLLTLIEQGPYSPLTKKAYRSDVRHLCRNVTRIDVPSMQRYGTLLRTSYASTTVARRLHALSTLFDQLVTERSLAHNPLAQTKRPHPIARRRLHFSYDEVRSVLERITDETIYAFCFLLLHTGLRFAEAHALRLTDIDWDTKQLFVRHGKGGRMRHLPLHDELHRVLLRYLETTSVPSQELFSTETGRRFPAERIRSTLREVSLTQLGRILRPHDLRVTFATTLYHEHETDVLTIMRLLGHRDVRTTQHYILPSSDIDRASVNRLKPTTY</sequence>
<dbReference type="InterPro" id="IPR044068">
    <property type="entry name" value="CB"/>
</dbReference>
<dbReference type="Gene3D" id="1.10.150.130">
    <property type="match status" value="1"/>
</dbReference>
<keyword evidence="2" id="KW-0229">DNA integration</keyword>
<evidence type="ECO:0000256" key="3">
    <source>
        <dbReference type="ARBA" id="ARBA00023125"/>
    </source>
</evidence>
<dbReference type="AlphaFoldDB" id="A0A0V8GIE2"/>
<dbReference type="Pfam" id="PF00589">
    <property type="entry name" value="Phage_integrase"/>
    <property type="match status" value="1"/>
</dbReference>
<evidence type="ECO:0000256" key="2">
    <source>
        <dbReference type="ARBA" id="ARBA00022908"/>
    </source>
</evidence>
<dbReference type="PROSITE" id="PS51900">
    <property type="entry name" value="CB"/>
    <property type="match status" value="1"/>
</dbReference>
<dbReference type="InterPro" id="IPR013762">
    <property type="entry name" value="Integrase-like_cat_sf"/>
</dbReference>
<dbReference type="EMBL" id="LNQL01000001">
    <property type="protein sequence ID" value="KSU49935.1"/>
    <property type="molecule type" value="Genomic_DNA"/>
</dbReference>
<dbReference type="InterPro" id="IPR004107">
    <property type="entry name" value="Integrase_SAM-like_N"/>
</dbReference>
<feature type="domain" description="Tyr recombinase" evidence="6">
    <location>
        <begin position="97"/>
        <end position="270"/>
    </location>
</feature>
<name>A0A0V8GIE2_9BACL</name>
<dbReference type="InterPro" id="IPR050090">
    <property type="entry name" value="Tyrosine_recombinase_XerCD"/>
</dbReference>
<gene>
    <name evidence="8" type="ORF">AS033_00790</name>
</gene>
<evidence type="ECO:0000259" key="7">
    <source>
        <dbReference type="PROSITE" id="PS51900"/>
    </source>
</evidence>
<evidence type="ECO:0000256" key="1">
    <source>
        <dbReference type="ARBA" id="ARBA00008857"/>
    </source>
</evidence>
<evidence type="ECO:0000256" key="5">
    <source>
        <dbReference type="PROSITE-ProRule" id="PRU01248"/>
    </source>
</evidence>
<evidence type="ECO:0000313" key="8">
    <source>
        <dbReference type="EMBL" id="KSU49935.1"/>
    </source>
</evidence>
<dbReference type="PANTHER" id="PTHR30349">
    <property type="entry name" value="PHAGE INTEGRASE-RELATED"/>
    <property type="match status" value="1"/>
</dbReference>
<evidence type="ECO:0000256" key="4">
    <source>
        <dbReference type="ARBA" id="ARBA00023172"/>
    </source>
</evidence>
<proteinExistence type="inferred from homology"/>
<dbReference type="GO" id="GO:0006310">
    <property type="term" value="P:DNA recombination"/>
    <property type="evidence" value="ECO:0007669"/>
    <property type="project" value="UniProtKB-KW"/>
</dbReference>
<dbReference type="OrthoDB" id="9801717at2"/>
<dbReference type="GO" id="GO:0015074">
    <property type="term" value="P:DNA integration"/>
    <property type="evidence" value="ECO:0007669"/>
    <property type="project" value="UniProtKB-KW"/>
</dbReference>
<evidence type="ECO:0000259" key="6">
    <source>
        <dbReference type="PROSITE" id="PS51898"/>
    </source>
</evidence>
<dbReference type="InterPro" id="IPR011010">
    <property type="entry name" value="DNA_brk_join_enz"/>
</dbReference>
<reference evidence="8 9" key="1">
    <citation type="journal article" date="2015" name="Int. J. Syst. Evol. Microbiol.">
        <title>Exiguobacterium enclense sp. nov., isolated from sediment.</title>
        <authorList>
            <person name="Dastager S.G."/>
            <person name="Mawlankar R."/>
            <person name="Sonalkar V.V."/>
            <person name="Thorat M.N."/>
            <person name="Mual P."/>
            <person name="Verma A."/>
            <person name="Krishnamurthi S."/>
            <person name="Tang S.K."/>
            <person name="Li W.J."/>
        </authorList>
    </citation>
    <scope>NUCLEOTIDE SEQUENCE [LARGE SCALE GENOMIC DNA]</scope>
    <source>
        <strain evidence="8 9">NIO-1109</strain>
    </source>
</reference>
<dbReference type="InterPro" id="IPR002104">
    <property type="entry name" value="Integrase_catalytic"/>
</dbReference>
<evidence type="ECO:0000313" key="9">
    <source>
        <dbReference type="Proteomes" id="UP000053797"/>
    </source>
</evidence>
<dbReference type="Proteomes" id="UP000053797">
    <property type="component" value="Unassembled WGS sequence"/>
</dbReference>
<organism evidence="8 9">
    <name type="scientific">Exiguobacterium indicum</name>
    <dbReference type="NCBI Taxonomy" id="296995"/>
    <lineage>
        <taxon>Bacteria</taxon>
        <taxon>Bacillati</taxon>
        <taxon>Bacillota</taxon>
        <taxon>Bacilli</taxon>
        <taxon>Bacillales</taxon>
        <taxon>Bacillales Family XII. Incertae Sedis</taxon>
        <taxon>Exiguobacterium</taxon>
    </lineage>
</organism>
<dbReference type="InterPro" id="IPR010998">
    <property type="entry name" value="Integrase_recombinase_N"/>
</dbReference>
<dbReference type="Gene3D" id="1.10.443.10">
    <property type="entry name" value="Intergrase catalytic core"/>
    <property type="match status" value="1"/>
</dbReference>
<accession>A0A0V8GIE2</accession>
<dbReference type="PANTHER" id="PTHR30349:SF64">
    <property type="entry name" value="PROPHAGE INTEGRASE INTD-RELATED"/>
    <property type="match status" value="1"/>
</dbReference>
<dbReference type="SUPFAM" id="SSF56349">
    <property type="entry name" value="DNA breaking-rejoining enzymes"/>
    <property type="match status" value="1"/>
</dbReference>
<dbReference type="Pfam" id="PF02899">
    <property type="entry name" value="Phage_int_SAM_1"/>
    <property type="match status" value="1"/>
</dbReference>
<comment type="caution">
    <text evidence="8">The sequence shown here is derived from an EMBL/GenBank/DDBJ whole genome shotgun (WGS) entry which is preliminary data.</text>
</comment>
<feature type="domain" description="Core-binding (CB)" evidence="7">
    <location>
        <begin position="1"/>
        <end position="76"/>
    </location>
</feature>
<keyword evidence="4" id="KW-0233">DNA recombination</keyword>
<dbReference type="PROSITE" id="PS51898">
    <property type="entry name" value="TYR_RECOMBINASE"/>
    <property type="match status" value="1"/>
</dbReference>
<dbReference type="GO" id="GO:0003677">
    <property type="term" value="F:DNA binding"/>
    <property type="evidence" value="ECO:0007669"/>
    <property type="project" value="UniProtKB-UniRule"/>
</dbReference>
<protein>
    <submittedName>
        <fullName evidence="8">Integrase</fullName>
    </submittedName>
</protein>